<evidence type="ECO:0000256" key="3">
    <source>
        <dbReference type="ARBA" id="ARBA00019418"/>
    </source>
</evidence>
<reference evidence="6 7" key="1">
    <citation type="submission" date="2024-09" db="EMBL/GenBank/DDBJ databases">
        <authorList>
            <person name="Sun Q."/>
            <person name="Mori K."/>
        </authorList>
    </citation>
    <scope>NUCLEOTIDE SEQUENCE [LARGE SCALE GENOMIC DNA]</scope>
    <source>
        <strain evidence="6 7">ATCC 51285</strain>
    </source>
</reference>
<proteinExistence type="inferred from homology"/>
<dbReference type="InterPro" id="IPR050531">
    <property type="entry name" value="SdhE_FAD_assembly_factor"/>
</dbReference>
<organism evidence="6 7">
    <name type="scientific">Balneatrix alpica</name>
    <dbReference type="NCBI Taxonomy" id="75684"/>
    <lineage>
        <taxon>Bacteria</taxon>
        <taxon>Pseudomonadati</taxon>
        <taxon>Pseudomonadota</taxon>
        <taxon>Gammaproteobacteria</taxon>
        <taxon>Oceanospirillales</taxon>
        <taxon>Balneatrichaceae</taxon>
        <taxon>Balneatrix</taxon>
    </lineage>
</organism>
<dbReference type="Pfam" id="PF03937">
    <property type="entry name" value="Sdh5"/>
    <property type="match status" value="1"/>
</dbReference>
<dbReference type="EMBL" id="JBHLZN010000001">
    <property type="protein sequence ID" value="MFB9885935.1"/>
    <property type="molecule type" value="Genomic_DNA"/>
</dbReference>
<name>A0ABV5Z9J4_9GAMM</name>
<dbReference type="PANTHER" id="PTHR39585">
    <property type="entry name" value="FAD ASSEMBLY FACTOR SDHE"/>
    <property type="match status" value="1"/>
</dbReference>
<dbReference type="Gene3D" id="1.10.150.250">
    <property type="entry name" value="Flavinator of succinate dehydrogenase"/>
    <property type="match status" value="1"/>
</dbReference>
<comment type="similarity">
    <text evidence="2">Belongs to the SdhE FAD assembly factor family.</text>
</comment>
<gene>
    <name evidence="6" type="ORF">ACFFLH_05895</name>
</gene>
<evidence type="ECO:0000256" key="5">
    <source>
        <dbReference type="ARBA" id="ARBA00023186"/>
    </source>
</evidence>
<keyword evidence="5" id="KW-0143">Chaperone</keyword>
<evidence type="ECO:0000313" key="7">
    <source>
        <dbReference type="Proteomes" id="UP001589628"/>
    </source>
</evidence>
<dbReference type="PANTHER" id="PTHR39585:SF1">
    <property type="entry name" value="FAD ASSEMBLY FACTOR SDHE"/>
    <property type="match status" value="1"/>
</dbReference>
<comment type="subcellular location">
    <subcellularLocation>
        <location evidence="1">Cytoplasm</location>
    </subcellularLocation>
</comment>
<dbReference type="InterPro" id="IPR036714">
    <property type="entry name" value="SDH_sf"/>
</dbReference>
<evidence type="ECO:0000313" key="6">
    <source>
        <dbReference type="EMBL" id="MFB9885935.1"/>
    </source>
</evidence>
<dbReference type="SUPFAM" id="SSF109910">
    <property type="entry name" value="YgfY-like"/>
    <property type="match status" value="1"/>
</dbReference>
<protein>
    <recommendedName>
        <fullName evidence="3">FAD assembly factor SdhE</fullName>
    </recommendedName>
</protein>
<evidence type="ECO:0000256" key="4">
    <source>
        <dbReference type="ARBA" id="ARBA00022490"/>
    </source>
</evidence>
<keyword evidence="4" id="KW-0963">Cytoplasm</keyword>
<comment type="caution">
    <text evidence="6">The sequence shown here is derived from an EMBL/GenBank/DDBJ whole genome shotgun (WGS) entry which is preliminary data.</text>
</comment>
<sequence>MLELDVLLIPFVEEAFNDLEEDDKHRFVKLLAQEDTDLFAWFMGHAQAEDADLARMVRIILERVQPK</sequence>
<accession>A0ABV5Z9J4</accession>
<dbReference type="RefSeq" id="WP_245593698.1">
    <property type="nucleotide sequence ID" value="NZ_JBHLZN010000001.1"/>
</dbReference>
<evidence type="ECO:0000256" key="2">
    <source>
        <dbReference type="ARBA" id="ARBA00008571"/>
    </source>
</evidence>
<keyword evidence="7" id="KW-1185">Reference proteome</keyword>
<dbReference type="InterPro" id="IPR005631">
    <property type="entry name" value="SDH"/>
</dbReference>
<dbReference type="Proteomes" id="UP001589628">
    <property type="component" value="Unassembled WGS sequence"/>
</dbReference>
<evidence type="ECO:0000256" key="1">
    <source>
        <dbReference type="ARBA" id="ARBA00004496"/>
    </source>
</evidence>